<organism evidence="1 2">
    <name type="scientific">Myroides albus</name>
    <dbReference type="NCBI Taxonomy" id="2562892"/>
    <lineage>
        <taxon>Bacteria</taxon>
        <taxon>Pseudomonadati</taxon>
        <taxon>Bacteroidota</taxon>
        <taxon>Flavobacteriia</taxon>
        <taxon>Flavobacteriales</taxon>
        <taxon>Flavobacteriaceae</taxon>
        <taxon>Myroides</taxon>
    </lineage>
</organism>
<sequence length="119" mass="13490">MNCLDTEMVCGMDMSKMQDMSCCSDMNHNANQSSPMDMMCCIAPRVVVSNTDLQTEQTQTVSIVKAKKASIVRTKWFNSNYLSDLKFVDTVSVTTTTFDVDGHKYQALDRLSYICIYRI</sequence>
<dbReference type="OrthoDB" id="1448019at2"/>
<evidence type="ECO:0000313" key="1">
    <source>
        <dbReference type="EMBL" id="MTG98639.1"/>
    </source>
</evidence>
<proteinExistence type="predicted"/>
<accession>A0A6I3LGJ3</accession>
<dbReference type="EMBL" id="WMJX01000024">
    <property type="protein sequence ID" value="MTG98639.1"/>
    <property type="molecule type" value="Genomic_DNA"/>
</dbReference>
<dbReference type="AlphaFoldDB" id="A0A6I3LGJ3"/>
<keyword evidence="2" id="KW-1185">Reference proteome</keyword>
<name>A0A6I3LGJ3_9FLAO</name>
<dbReference type="Proteomes" id="UP000438760">
    <property type="component" value="Unassembled WGS sequence"/>
</dbReference>
<comment type="caution">
    <text evidence="1">The sequence shown here is derived from an EMBL/GenBank/DDBJ whole genome shotgun (WGS) entry which is preliminary data.</text>
</comment>
<evidence type="ECO:0000313" key="2">
    <source>
        <dbReference type="Proteomes" id="UP000438760"/>
    </source>
</evidence>
<protein>
    <submittedName>
        <fullName evidence="1">Uncharacterized protein</fullName>
    </submittedName>
</protein>
<gene>
    <name evidence="1" type="ORF">GJV76_10955</name>
</gene>
<reference evidence="1 2" key="1">
    <citation type="submission" date="2019-11" db="EMBL/GenBank/DDBJ databases">
        <title>Genome of Strain BIT-d1.</title>
        <authorList>
            <person name="Yang Y."/>
        </authorList>
    </citation>
    <scope>NUCLEOTIDE SEQUENCE [LARGE SCALE GENOMIC DNA]</scope>
    <source>
        <strain evidence="1 2">BIT-d1</strain>
    </source>
</reference>